<dbReference type="NCBIfam" id="TIGR01764">
    <property type="entry name" value="excise"/>
    <property type="match status" value="1"/>
</dbReference>
<evidence type="ECO:0000313" key="2">
    <source>
        <dbReference type="EMBL" id="GLY80559.1"/>
    </source>
</evidence>
<dbReference type="InterPro" id="IPR045745">
    <property type="entry name" value="HTH_58_Actinobacteria-type"/>
</dbReference>
<sequence length="118" mass="13522">MLVQEPSDLLKPREAAELFGVRTTTIARWAREGKLTPLRTPGGHRRYSRTAIHALLSDNAGPSADWQQMTEDAVRLYEQGWSIRQVADRFECSYGAMRRILRTRVTLRTRGGTYRTTD</sequence>
<dbReference type="Gene3D" id="1.10.1660.10">
    <property type="match status" value="1"/>
</dbReference>
<dbReference type="InterPro" id="IPR041657">
    <property type="entry name" value="HTH_17"/>
</dbReference>
<dbReference type="EMBL" id="BSTJ01000015">
    <property type="protein sequence ID" value="GLY80559.1"/>
    <property type="molecule type" value="Genomic_DNA"/>
</dbReference>
<name>A0A9W6VUV5_9ACTN</name>
<organism evidence="2 3">
    <name type="scientific">Actinoallomurus iriomotensis</name>
    <dbReference type="NCBI Taxonomy" id="478107"/>
    <lineage>
        <taxon>Bacteria</taxon>
        <taxon>Bacillati</taxon>
        <taxon>Actinomycetota</taxon>
        <taxon>Actinomycetes</taxon>
        <taxon>Streptosporangiales</taxon>
        <taxon>Thermomonosporaceae</taxon>
        <taxon>Actinoallomurus</taxon>
    </lineage>
</organism>
<accession>A0A9W6VUV5</accession>
<dbReference type="GO" id="GO:0006355">
    <property type="term" value="P:regulation of DNA-templated transcription"/>
    <property type="evidence" value="ECO:0007669"/>
    <property type="project" value="InterPro"/>
</dbReference>
<evidence type="ECO:0000313" key="3">
    <source>
        <dbReference type="Proteomes" id="UP001165135"/>
    </source>
</evidence>
<dbReference type="SUPFAM" id="SSF46955">
    <property type="entry name" value="Putative DNA-binding domain"/>
    <property type="match status" value="1"/>
</dbReference>
<comment type="caution">
    <text evidence="2">The sequence shown here is derived from an EMBL/GenBank/DDBJ whole genome shotgun (WGS) entry which is preliminary data.</text>
</comment>
<reference evidence="2" key="1">
    <citation type="submission" date="2023-03" db="EMBL/GenBank/DDBJ databases">
        <title>Actinoallomurus iriomotensis NBRC 103681.</title>
        <authorList>
            <person name="Ichikawa N."/>
            <person name="Sato H."/>
            <person name="Tonouchi N."/>
        </authorList>
    </citation>
    <scope>NUCLEOTIDE SEQUENCE</scope>
    <source>
        <strain evidence="2">NBRC 103681</strain>
    </source>
</reference>
<dbReference type="CDD" id="cd04762">
    <property type="entry name" value="HTH_MerR-trunc"/>
    <property type="match status" value="1"/>
</dbReference>
<dbReference type="Pfam" id="PF12728">
    <property type="entry name" value="HTH_17"/>
    <property type="match status" value="1"/>
</dbReference>
<evidence type="ECO:0000259" key="1">
    <source>
        <dbReference type="PROSITE" id="PS50937"/>
    </source>
</evidence>
<dbReference type="AlphaFoldDB" id="A0A9W6VUV5"/>
<dbReference type="GO" id="GO:0003677">
    <property type="term" value="F:DNA binding"/>
    <property type="evidence" value="ECO:0007669"/>
    <property type="project" value="InterPro"/>
</dbReference>
<protein>
    <recommendedName>
        <fullName evidence="1">HTH merR-type domain-containing protein</fullName>
    </recommendedName>
</protein>
<gene>
    <name evidence="2" type="ORF">Airi01_088260</name>
</gene>
<proteinExistence type="predicted"/>
<dbReference type="Gene3D" id="1.10.10.60">
    <property type="entry name" value="Homeodomain-like"/>
    <property type="match status" value="1"/>
</dbReference>
<dbReference type="PROSITE" id="PS50937">
    <property type="entry name" value="HTH_MERR_2"/>
    <property type="match status" value="1"/>
</dbReference>
<feature type="domain" description="HTH merR-type" evidence="1">
    <location>
        <begin position="9"/>
        <end position="56"/>
    </location>
</feature>
<dbReference type="Pfam" id="PF19575">
    <property type="entry name" value="HTH_58"/>
    <property type="match status" value="1"/>
</dbReference>
<dbReference type="RefSeq" id="WP_285633677.1">
    <property type="nucleotide sequence ID" value="NZ_BSTJ01000015.1"/>
</dbReference>
<dbReference type="InterPro" id="IPR000551">
    <property type="entry name" value="MerR-type_HTH_dom"/>
</dbReference>
<dbReference type="InterPro" id="IPR009061">
    <property type="entry name" value="DNA-bd_dom_put_sf"/>
</dbReference>
<dbReference type="InterPro" id="IPR010093">
    <property type="entry name" value="SinI_DNA-bd"/>
</dbReference>
<dbReference type="Proteomes" id="UP001165135">
    <property type="component" value="Unassembled WGS sequence"/>
</dbReference>